<keyword evidence="3" id="KW-1185">Reference proteome</keyword>
<protein>
    <submittedName>
        <fullName evidence="2">Uncharacterized protein</fullName>
    </submittedName>
</protein>
<evidence type="ECO:0000313" key="3">
    <source>
        <dbReference type="Proteomes" id="UP000313359"/>
    </source>
</evidence>
<gene>
    <name evidence="2" type="ORF">L227DRAFT_568557</name>
</gene>
<feature type="region of interest" description="Disordered" evidence="1">
    <location>
        <begin position="40"/>
        <end position="61"/>
    </location>
</feature>
<reference evidence="2" key="1">
    <citation type="journal article" date="2018" name="Genome Biol. Evol.">
        <title>Genomics and development of Lentinus tigrinus, a white-rot wood-decaying mushroom with dimorphic fruiting bodies.</title>
        <authorList>
            <person name="Wu B."/>
            <person name="Xu Z."/>
            <person name="Knudson A."/>
            <person name="Carlson A."/>
            <person name="Chen N."/>
            <person name="Kovaka S."/>
            <person name="LaButti K."/>
            <person name="Lipzen A."/>
            <person name="Pennachio C."/>
            <person name="Riley R."/>
            <person name="Schakwitz W."/>
            <person name="Umezawa K."/>
            <person name="Ohm R.A."/>
            <person name="Grigoriev I.V."/>
            <person name="Nagy L.G."/>
            <person name="Gibbons J."/>
            <person name="Hibbett D."/>
        </authorList>
    </citation>
    <scope>NUCLEOTIDE SEQUENCE [LARGE SCALE GENOMIC DNA]</scope>
    <source>
        <strain evidence="2">ALCF2SS1-6</strain>
    </source>
</reference>
<feature type="compositionally biased region" description="Polar residues" evidence="1">
    <location>
        <begin position="413"/>
        <end position="422"/>
    </location>
</feature>
<organism evidence="2 3">
    <name type="scientific">Lentinus tigrinus ALCF2SS1-6</name>
    <dbReference type="NCBI Taxonomy" id="1328759"/>
    <lineage>
        <taxon>Eukaryota</taxon>
        <taxon>Fungi</taxon>
        <taxon>Dikarya</taxon>
        <taxon>Basidiomycota</taxon>
        <taxon>Agaricomycotina</taxon>
        <taxon>Agaricomycetes</taxon>
        <taxon>Polyporales</taxon>
        <taxon>Polyporaceae</taxon>
        <taxon>Lentinus</taxon>
    </lineage>
</organism>
<proteinExistence type="predicted"/>
<dbReference type="STRING" id="1328759.A0A5C2RPY7"/>
<evidence type="ECO:0000256" key="1">
    <source>
        <dbReference type="SAM" id="MobiDB-lite"/>
    </source>
</evidence>
<dbReference type="AlphaFoldDB" id="A0A5C2RPY7"/>
<accession>A0A5C2RPY7</accession>
<sequence>MCQRYQPGPSAGLDGLDKTIVGSSGRAVWSLLITGPSRTTEQSASRYLLPPSSPSTSETCESLCLRPSSSASSPISSSSSHPRSSVFPTPGPLLTFHLDISSSSLGGDDFGIGGFNDLRASGRLSSVRGDADVQTGKVLMMHLACGAQFCKDVCNYQAVLHRQQPHPPHPQLPRPSHLLEAPIANLASELVLEILEGATSKAAKGSKETPREYGWSVEGADILQRARHRPLPRHPIASANPLTSYARSILPLKPCDEDEREPAANYPRPTSTRGAMMLDELSEILLHVLPLPVCCPFLLPRGSPYFVHLTTKLSRGICFPNYTSLYPTSLLAYVPFLPLTRRCTCRGPKTCLLDWQFIGQSHLLHAIDNPPSPNSDAQTLTKQHPCPSILLLDQGRTILPPPTKHNEIRSNESNKGTLTSAVHGNGLRESYLDRVPRDFPESTTASTSLSLNGTATSLSLDLLIPNHVHDPLLRHAALPGRPLNFERFETEHIEDCLASGEVNGVPLEEMRCGVETIATDSSAHRFFDSLEETKCWAASYSQESAALSSRAAVPLVSLSRPQPIMSSEPSEHLGELAYTLCWMMSARRVVIASFNPHCDRSFSPSPSDLRMTSKDQAVEKDQDDTKSEIWCLEPRASPYPILTGGRTAFSRPRTSTPG</sequence>
<evidence type="ECO:0000313" key="2">
    <source>
        <dbReference type="EMBL" id="RPD52507.1"/>
    </source>
</evidence>
<name>A0A5C2RPY7_9APHY</name>
<feature type="region of interest" description="Disordered" evidence="1">
    <location>
        <begin position="402"/>
        <end position="422"/>
    </location>
</feature>
<feature type="compositionally biased region" description="Low complexity" evidence="1">
    <location>
        <begin position="48"/>
        <end position="61"/>
    </location>
</feature>
<feature type="region of interest" description="Disordered" evidence="1">
    <location>
        <begin position="603"/>
        <end position="626"/>
    </location>
</feature>
<dbReference type="EMBL" id="ML122356">
    <property type="protein sequence ID" value="RPD52507.1"/>
    <property type="molecule type" value="Genomic_DNA"/>
</dbReference>
<feature type="compositionally biased region" description="Basic and acidic residues" evidence="1">
    <location>
        <begin position="611"/>
        <end position="626"/>
    </location>
</feature>
<dbReference type="OrthoDB" id="498611at2759"/>
<dbReference type="Proteomes" id="UP000313359">
    <property type="component" value="Unassembled WGS sequence"/>
</dbReference>